<dbReference type="InterPro" id="IPR024078">
    <property type="entry name" value="LmbE-like_dom_sf"/>
</dbReference>
<dbReference type="SUPFAM" id="SSF102588">
    <property type="entry name" value="LmbE-like"/>
    <property type="match status" value="1"/>
</dbReference>
<dbReference type="Gene3D" id="3.40.50.10320">
    <property type="entry name" value="LmbE-like"/>
    <property type="match status" value="1"/>
</dbReference>
<dbReference type="RefSeq" id="WP_188929879.1">
    <property type="nucleotide sequence ID" value="NZ_BMJC01000001.1"/>
</dbReference>
<organism evidence="1 2">
    <name type="scientific">Puia dinghuensis</name>
    <dbReference type="NCBI Taxonomy" id="1792502"/>
    <lineage>
        <taxon>Bacteria</taxon>
        <taxon>Pseudomonadati</taxon>
        <taxon>Bacteroidota</taxon>
        <taxon>Chitinophagia</taxon>
        <taxon>Chitinophagales</taxon>
        <taxon>Chitinophagaceae</taxon>
        <taxon>Puia</taxon>
    </lineage>
</organism>
<dbReference type="EMBL" id="BMJC01000001">
    <property type="protein sequence ID" value="GGA91743.1"/>
    <property type="molecule type" value="Genomic_DNA"/>
</dbReference>
<dbReference type="GO" id="GO:0019213">
    <property type="term" value="F:deacetylase activity"/>
    <property type="evidence" value="ECO:0007669"/>
    <property type="project" value="InterPro"/>
</dbReference>
<gene>
    <name evidence="1" type="ORF">GCM10011511_13880</name>
</gene>
<proteinExistence type="predicted"/>
<dbReference type="PANTHER" id="PTHR12993:SF30">
    <property type="entry name" value="N-ACETYL-ALPHA-D-GLUCOSAMINYL L-MALATE DEACETYLASE 1"/>
    <property type="match status" value="1"/>
</dbReference>
<dbReference type="GO" id="GO:0071793">
    <property type="term" value="P:bacillithiol biosynthetic process"/>
    <property type="evidence" value="ECO:0007669"/>
    <property type="project" value="InterPro"/>
</dbReference>
<dbReference type="PANTHER" id="PTHR12993">
    <property type="entry name" value="N-ACETYLGLUCOSAMINYL-PHOSPHATIDYLINOSITOL DE-N-ACETYLASE-RELATED"/>
    <property type="match status" value="1"/>
</dbReference>
<reference evidence="1" key="1">
    <citation type="journal article" date="2014" name="Int. J. Syst. Evol. Microbiol.">
        <title>Complete genome sequence of Corynebacterium casei LMG S-19264T (=DSM 44701T), isolated from a smear-ripened cheese.</title>
        <authorList>
            <consortium name="US DOE Joint Genome Institute (JGI-PGF)"/>
            <person name="Walter F."/>
            <person name="Albersmeier A."/>
            <person name="Kalinowski J."/>
            <person name="Ruckert C."/>
        </authorList>
    </citation>
    <scope>NUCLEOTIDE SEQUENCE</scope>
    <source>
        <strain evidence="1">CGMCC 1.15448</strain>
    </source>
</reference>
<accession>A0A8J2UBE1</accession>
<keyword evidence="2" id="KW-1185">Reference proteome</keyword>
<dbReference type="NCBIfam" id="TIGR04001">
    <property type="entry name" value="thiol_BshB1"/>
    <property type="match status" value="1"/>
</dbReference>
<reference evidence="1" key="2">
    <citation type="submission" date="2020-09" db="EMBL/GenBank/DDBJ databases">
        <authorList>
            <person name="Sun Q."/>
            <person name="Zhou Y."/>
        </authorList>
    </citation>
    <scope>NUCLEOTIDE SEQUENCE</scope>
    <source>
        <strain evidence="1">CGMCC 1.15448</strain>
    </source>
</reference>
<dbReference type="AlphaFoldDB" id="A0A8J2UBE1"/>
<dbReference type="InterPro" id="IPR003737">
    <property type="entry name" value="GlcNAc_PI_deacetylase-related"/>
</dbReference>
<protein>
    <submittedName>
        <fullName evidence="1">Bacillithiol biosynthesis deacetylase BshB1</fullName>
    </submittedName>
</protein>
<comment type="caution">
    <text evidence="1">The sequence shown here is derived from an EMBL/GenBank/DDBJ whole genome shotgun (WGS) entry which is preliminary data.</text>
</comment>
<name>A0A8J2UBE1_9BACT</name>
<evidence type="ECO:0000313" key="2">
    <source>
        <dbReference type="Proteomes" id="UP000607559"/>
    </source>
</evidence>
<dbReference type="GO" id="GO:0016811">
    <property type="term" value="F:hydrolase activity, acting on carbon-nitrogen (but not peptide) bonds, in linear amides"/>
    <property type="evidence" value="ECO:0007669"/>
    <property type="project" value="TreeGrafter"/>
</dbReference>
<dbReference type="Proteomes" id="UP000607559">
    <property type="component" value="Unassembled WGS sequence"/>
</dbReference>
<dbReference type="Pfam" id="PF02585">
    <property type="entry name" value="PIG-L"/>
    <property type="match status" value="1"/>
</dbReference>
<evidence type="ECO:0000313" key="1">
    <source>
        <dbReference type="EMBL" id="GGA91743.1"/>
    </source>
</evidence>
<dbReference type="InterPro" id="IPR023842">
    <property type="entry name" value="Bacillithiol_biosynth_BshB1"/>
</dbReference>
<sequence length="245" mass="27760">MKLDILAIAVHPDDVELGCAGTLLMEKRNGKKIGVVDLTRGELGTRGTPELRAEEAVSAAAILGLDIRENLGMADGFFRNDEQHQRLLIRAIRKFRPEIVLGNSLEDRHPDHGRAGHLISDACFLSGLRKVETLDDVGRPQQHWRPKYVFHYIQDRYAAPSFVYDITPVFETKLASIRAYSSQFFSTEYKQNEPQTYISSPEFLNAVIGRHQMYGKMIGVAYAEGFITEKMIGVRDFDHFVQMDT</sequence>